<comment type="caution">
    <text evidence="2">The sequence shown here is derived from an EMBL/GenBank/DDBJ whole genome shotgun (WGS) entry which is preliminary data.</text>
</comment>
<organism evidence="2 3">
    <name type="scientific">Fibrella forsythiae</name>
    <dbReference type="NCBI Taxonomy" id="2817061"/>
    <lineage>
        <taxon>Bacteria</taxon>
        <taxon>Pseudomonadati</taxon>
        <taxon>Bacteroidota</taxon>
        <taxon>Cytophagia</taxon>
        <taxon>Cytophagales</taxon>
        <taxon>Spirosomataceae</taxon>
        <taxon>Fibrella</taxon>
    </lineage>
</organism>
<evidence type="ECO:0000313" key="2">
    <source>
        <dbReference type="EMBL" id="MBO0949190.1"/>
    </source>
</evidence>
<dbReference type="RefSeq" id="WP_207329116.1">
    <property type="nucleotide sequence ID" value="NZ_JAFMYW010000002.1"/>
</dbReference>
<sequence length="196" mass="21454">MKRIFSAILLLLAALSLTGCKTGDVQPPSQLLPNGDLEQDPARQWSLNFRDNLTSNPNKYRAEYSTEAAASGTHSLKLTCDTVRNDTTHCYFLQEITPGSLAVGTKLTLTAKIKTLNLTGKGLTMVLFGYKTSPTGSKVTFSAYTPVPANGTTNFTDYSVMLDQYPGGVDYIYVALFYEAKTTGTAYFDDIFLRTN</sequence>
<proteinExistence type="predicted"/>
<reference evidence="2 3" key="1">
    <citation type="submission" date="2021-03" db="EMBL/GenBank/DDBJ databases">
        <title>Fibrella sp. HMF5405 genome sequencing and assembly.</title>
        <authorList>
            <person name="Kang H."/>
            <person name="Kim H."/>
            <person name="Bae S."/>
            <person name="Joh K."/>
        </authorList>
    </citation>
    <scope>NUCLEOTIDE SEQUENCE [LARGE SCALE GENOMIC DNA]</scope>
    <source>
        <strain evidence="2 3">HMF5405</strain>
    </source>
</reference>
<dbReference type="Proteomes" id="UP000664628">
    <property type="component" value="Unassembled WGS sequence"/>
</dbReference>
<accession>A0ABS3JGT5</accession>
<keyword evidence="1" id="KW-0732">Signal</keyword>
<gene>
    <name evidence="2" type="ORF">J2I46_11395</name>
</gene>
<name>A0ABS3JGT5_9BACT</name>
<keyword evidence="3" id="KW-1185">Reference proteome</keyword>
<dbReference type="Gene3D" id="2.60.120.260">
    <property type="entry name" value="Galactose-binding domain-like"/>
    <property type="match status" value="1"/>
</dbReference>
<dbReference type="EMBL" id="JAFMYW010000002">
    <property type="protein sequence ID" value="MBO0949190.1"/>
    <property type="molecule type" value="Genomic_DNA"/>
</dbReference>
<protein>
    <recommendedName>
        <fullName evidence="4">Lipoprotein</fullName>
    </recommendedName>
</protein>
<feature type="chain" id="PRO_5045048733" description="Lipoprotein" evidence="1">
    <location>
        <begin position="22"/>
        <end position="196"/>
    </location>
</feature>
<evidence type="ECO:0000256" key="1">
    <source>
        <dbReference type="SAM" id="SignalP"/>
    </source>
</evidence>
<feature type="signal peptide" evidence="1">
    <location>
        <begin position="1"/>
        <end position="21"/>
    </location>
</feature>
<evidence type="ECO:0008006" key="4">
    <source>
        <dbReference type="Google" id="ProtNLM"/>
    </source>
</evidence>
<evidence type="ECO:0000313" key="3">
    <source>
        <dbReference type="Proteomes" id="UP000664628"/>
    </source>
</evidence>
<dbReference type="PROSITE" id="PS51257">
    <property type="entry name" value="PROKAR_LIPOPROTEIN"/>
    <property type="match status" value="1"/>
</dbReference>